<dbReference type="InterPro" id="IPR008367">
    <property type="entry name" value="Regucalcin"/>
</dbReference>
<dbReference type="Proteomes" id="UP000030746">
    <property type="component" value="Unassembled WGS sequence"/>
</dbReference>
<feature type="binding site" evidence="15">
    <location>
        <position position="18"/>
    </location>
    <ligand>
        <name>a divalent metal cation</name>
        <dbReference type="ChEBI" id="CHEBI:60240"/>
    </ligand>
</feature>
<dbReference type="EC" id="3.1.1.17" evidence="7"/>
<evidence type="ECO:0000256" key="2">
    <source>
        <dbReference type="ARBA" id="ARBA00001913"/>
    </source>
</evidence>
<proteinExistence type="inferred from homology"/>
<protein>
    <recommendedName>
        <fullName evidence="8">Regucalcin</fullName>
        <ecNumber evidence="7">3.1.1.17</ecNumber>
    </recommendedName>
    <alternativeName>
        <fullName evidence="13">Gluconolactonase</fullName>
    </alternativeName>
</protein>
<dbReference type="InterPro" id="IPR005511">
    <property type="entry name" value="SMP-30"/>
</dbReference>
<evidence type="ECO:0000313" key="17">
    <source>
        <dbReference type="EMBL" id="ESO96769.1"/>
    </source>
</evidence>
<dbReference type="PANTHER" id="PTHR10907:SF47">
    <property type="entry name" value="REGUCALCIN"/>
    <property type="match status" value="1"/>
</dbReference>
<dbReference type="PANTHER" id="PTHR10907">
    <property type="entry name" value="REGUCALCIN"/>
    <property type="match status" value="1"/>
</dbReference>
<reference evidence="17 18" key="1">
    <citation type="journal article" date="2013" name="Nature">
        <title>Insights into bilaterian evolution from three spiralian genomes.</title>
        <authorList>
            <person name="Simakov O."/>
            <person name="Marletaz F."/>
            <person name="Cho S.J."/>
            <person name="Edsinger-Gonzales E."/>
            <person name="Havlak P."/>
            <person name="Hellsten U."/>
            <person name="Kuo D.H."/>
            <person name="Larsson T."/>
            <person name="Lv J."/>
            <person name="Arendt D."/>
            <person name="Savage R."/>
            <person name="Osoegawa K."/>
            <person name="de Jong P."/>
            <person name="Grimwood J."/>
            <person name="Chapman J.A."/>
            <person name="Shapiro H."/>
            <person name="Aerts A."/>
            <person name="Otillar R.P."/>
            <person name="Terry A.Y."/>
            <person name="Boore J.L."/>
            <person name="Grigoriev I.V."/>
            <person name="Lindberg D.R."/>
            <person name="Seaver E.C."/>
            <person name="Weisblat D.A."/>
            <person name="Putnam N.H."/>
            <person name="Rokhsar D.S."/>
        </authorList>
    </citation>
    <scope>NUCLEOTIDE SEQUENCE [LARGE SCALE GENOMIC DNA]</scope>
</reference>
<dbReference type="Gene3D" id="2.120.10.30">
    <property type="entry name" value="TolB, C-terminal domain"/>
    <property type="match status" value="1"/>
</dbReference>
<comment type="catalytic activity">
    <reaction evidence="1">
        <text>D-glucono-1,5-lactone + H2O = D-gluconate + H(+)</text>
        <dbReference type="Rhea" id="RHEA:10440"/>
        <dbReference type="ChEBI" id="CHEBI:15377"/>
        <dbReference type="ChEBI" id="CHEBI:15378"/>
        <dbReference type="ChEBI" id="CHEBI:16217"/>
        <dbReference type="ChEBI" id="CHEBI:18391"/>
        <dbReference type="EC" id="3.1.1.17"/>
    </reaction>
</comment>
<feature type="active site" description="Proton donor/acceptor" evidence="14">
    <location>
        <position position="204"/>
    </location>
</feature>
<evidence type="ECO:0000256" key="11">
    <source>
        <dbReference type="ARBA" id="ARBA00022801"/>
    </source>
</evidence>
<evidence type="ECO:0000256" key="12">
    <source>
        <dbReference type="ARBA" id="ARBA00022837"/>
    </source>
</evidence>
<dbReference type="KEGG" id="lgi:LOTGIDRAFT_207903"/>
<dbReference type="GO" id="GO:0019853">
    <property type="term" value="P:L-ascorbic acid biosynthetic process"/>
    <property type="evidence" value="ECO:0007669"/>
    <property type="project" value="TreeGrafter"/>
</dbReference>
<dbReference type="OrthoDB" id="423498at2759"/>
<keyword evidence="9" id="KW-0963">Cytoplasm</keyword>
<dbReference type="GeneID" id="20246030"/>
<evidence type="ECO:0000256" key="8">
    <source>
        <dbReference type="ARBA" id="ARBA00016808"/>
    </source>
</evidence>
<feature type="binding site" evidence="15">
    <location>
        <position position="152"/>
    </location>
    <ligand>
        <name>a divalent metal cation</name>
        <dbReference type="ChEBI" id="CHEBI:60240"/>
    </ligand>
</feature>
<comment type="cofactor">
    <cofactor evidence="15">
        <name>Zn(2+)</name>
        <dbReference type="ChEBI" id="CHEBI:29105"/>
    </cofactor>
    <text evidence="15">Binds 1 divalent metal cation per subunit.</text>
</comment>
<dbReference type="InterPro" id="IPR011042">
    <property type="entry name" value="6-blade_b-propeller_TolB-like"/>
</dbReference>
<dbReference type="HOGENOM" id="CLU_036110_3_2_1"/>
<feature type="binding site" evidence="15">
    <location>
        <position position="204"/>
    </location>
    <ligand>
        <name>a divalent metal cation</name>
        <dbReference type="ChEBI" id="CHEBI:60240"/>
    </ligand>
</feature>
<keyword evidence="10 15" id="KW-0479">Metal-binding</keyword>
<keyword evidence="18" id="KW-1185">Reference proteome</keyword>
<dbReference type="SUPFAM" id="SSF63829">
    <property type="entry name" value="Calcium-dependent phosphotriesterase"/>
    <property type="match status" value="1"/>
</dbReference>
<dbReference type="OMA" id="HLWICHY"/>
<dbReference type="GO" id="GO:0005737">
    <property type="term" value="C:cytoplasm"/>
    <property type="evidence" value="ECO:0007669"/>
    <property type="project" value="UniProtKB-SubCell"/>
</dbReference>
<dbReference type="EMBL" id="KB201370">
    <property type="protein sequence ID" value="ESO96769.1"/>
    <property type="molecule type" value="Genomic_DNA"/>
</dbReference>
<comment type="cofactor">
    <cofactor evidence="2">
        <name>Ca(2+)</name>
        <dbReference type="ChEBI" id="CHEBI:29108"/>
    </cofactor>
</comment>
<dbReference type="STRING" id="225164.V4C5A2"/>
<dbReference type="GO" id="GO:0004341">
    <property type="term" value="F:gluconolactonase activity"/>
    <property type="evidence" value="ECO:0007669"/>
    <property type="project" value="UniProtKB-EC"/>
</dbReference>
<evidence type="ECO:0000256" key="7">
    <source>
        <dbReference type="ARBA" id="ARBA00013227"/>
    </source>
</evidence>
<evidence type="ECO:0000259" key="16">
    <source>
        <dbReference type="Pfam" id="PF08450"/>
    </source>
</evidence>
<comment type="similarity">
    <text evidence="6">Belongs to the SMP-30/CGR1 family.</text>
</comment>
<evidence type="ECO:0000256" key="6">
    <source>
        <dbReference type="ARBA" id="ARBA00008853"/>
    </source>
</evidence>
<dbReference type="GO" id="GO:0005509">
    <property type="term" value="F:calcium ion binding"/>
    <property type="evidence" value="ECO:0007669"/>
    <property type="project" value="InterPro"/>
</dbReference>
<comment type="cofactor">
    <cofactor evidence="4">
        <name>Mg(2+)</name>
        <dbReference type="ChEBI" id="CHEBI:18420"/>
    </cofactor>
</comment>
<dbReference type="CTD" id="20246030"/>
<comment type="cofactor">
    <cofactor evidence="3">
        <name>Mn(2+)</name>
        <dbReference type="ChEBI" id="CHEBI:29035"/>
    </cofactor>
</comment>
<dbReference type="PRINTS" id="PR01790">
    <property type="entry name" value="SMP30FAMILY"/>
</dbReference>
<keyword evidence="11" id="KW-0378">Hydrolase</keyword>
<sequence>MTEKVEVVVKHAAKTVGEGPHWVDKTQSLLYVDIFSNDLHHWNPATNKTSSLHFDEYVTLVVPTEKDDEYIISQGSKLAKLQWSSKKVEVLHEAGAGVRYNDGKCDPRGRLLAGTMGLETAPAVLPPGMGNLYSLDIQGKVTKLASNITLSNGLAWTADTKKFYFIDSTPRKVYLFDYNADNGQATNQRTVIDFADYDDLGLPDGMAIDTEDKIWIACYSAGKVVRFDPETKKLLKVVKIDAKQTTSVCFGGPNLDELYVTSAAMGLTEEELKAKDPLAGSIFKVTGLGVKGYPAVNYKG</sequence>
<evidence type="ECO:0000313" key="18">
    <source>
        <dbReference type="Proteomes" id="UP000030746"/>
    </source>
</evidence>
<name>V4C5A2_LOTGI</name>
<comment type="subcellular location">
    <subcellularLocation>
        <location evidence="5">Cytoplasm</location>
    </subcellularLocation>
</comment>
<dbReference type="AlphaFoldDB" id="V4C5A2"/>
<dbReference type="GO" id="GO:0030234">
    <property type="term" value="F:enzyme regulator activity"/>
    <property type="evidence" value="ECO:0007669"/>
    <property type="project" value="InterPro"/>
</dbReference>
<evidence type="ECO:0000256" key="5">
    <source>
        <dbReference type="ARBA" id="ARBA00004496"/>
    </source>
</evidence>
<keyword evidence="12" id="KW-0106">Calcium</keyword>
<evidence type="ECO:0000256" key="9">
    <source>
        <dbReference type="ARBA" id="ARBA00022490"/>
    </source>
</evidence>
<feature type="binding site" evidence="15">
    <location>
        <position position="119"/>
    </location>
    <ligand>
        <name>substrate</name>
    </ligand>
</feature>
<dbReference type="Pfam" id="PF08450">
    <property type="entry name" value="SGL"/>
    <property type="match status" value="1"/>
</dbReference>
<gene>
    <name evidence="17" type="ORF">LOTGIDRAFT_207903</name>
</gene>
<dbReference type="PRINTS" id="PR01791">
    <property type="entry name" value="REGUCALCIN"/>
</dbReference>
<evidence type="ECO:0000256" key="4">
    <source>
        <dbReference type="ARBA" id="ARBA00001946"/>
    </source>
</evidence>
<keyword evidence="15" id="KW-0862">Zinc</keyword>
<evidence type="ECO:0000256" key="3">
    <source>
        <dbReference type="ARBA" id="ARBA00001936"/>
    </source>
</evidence>
<dbReference type="FunFam" id="2.120.10.30:FF:000027">
    <property type="entry name" value="Regucalcin homologue"/>
    <property type="match status" value="1"/>
</dbReference>
<feature type="domain" description="SMP-30/Gluconolactonase/LRE-like region" evidence="16">
    <location>
        <begin position="16"/>
        <end position="263"/>
    </location>
</feature>
<organism evidence="17 18">
    <name type="scientific">Lottia gigantea</name>
    <name type="common">Giant owl limpet</name>
    <dbReference type="NCBI Taxonomy" id="225164"/>
    <lineage>
        <taxon>Eukaryota</taxon>
        <taxon>Metazoa</taxon>
        <taxon>Spiralia</taxon>
        <taxon>Lophotrochozoa</taxon>
        <taxon>Mollusca</taxon>
        <taxon>Gastropoda</taxon>
        <taxon>Patellogastropoda</taxon>
        <taxon>Lottioidea</taxon>
        <taxon>Lottiidae</taxon>
        <taxon>Lottia</taxon>
    </lineage>
</organism>
<evidence type="ECO:0000256" key="13">
    <source>
        <dbReference type="ARBA" id="ARBA00032464"/>
    </source>
</evidence>
<feature type="binding site" evidence="15">
    <location>
        <position position="101"/>
    </location>
    <ligand>
        <name>substrate</name>
    </ligand>
</feature>
<accession>V4C5A2</accession>
<feature type="binding site" evidence="15">
    <location>
        <position position="99"/>
    </location>
    <ligand>
        <name>substrate</name>
    </ligand>
</feature>
<dbReference type="RefSeq" id="XP_009052544.1">
    <property type="nucleotide sequence ID" value="XM_009054296.1"/>
</dbReference>
<evidence type="ECO:0000256" key="10">
    <source>
        <dbReference type="ARBA" id="ARBA00022723"/>
    </source>
</evidence>
<evidence type="ECO:0000256" key="1">
    <source>
        <dbReference type="ARBA" id="ARBA00001589"/>
    </source>
</evidence>
<evidence type="ECO:0000256" key="14">
    <source>
        <dbReference type="PIRSR" id="PIRSR605511-1"/>
    </source>
</evidence>
<dbReference type="InterPro" id="IPR013658">
    <property type="entry name" value="SGL"/>
</dbReference>
<evidence type="ECO:0000256" key="15">
    <source>
        <dbReference type="PIRSR" id="PIRSR605511-2"/>
    </source>
</evidence>